<dbReference type="Pfam" id="PF00216">
    <property type="entry name" value="Bac_DNA_binding"/>
    <property type="match status" value="1"/>
</dbReference>
<organism evidence="6 7">
    <name type="scientific">Acinetobacter variabilis</name>
    <dbReference type="NCBI Taxonomy" id="70346"/>
    <lineage>
        <taxon>Bacteria</taxon>
        <taxon>Pseudomonadati</taxon>
        <taxon>Pseudomonadota</taxon>
        <taxon>Gammaproteobacteria</taxon>
        <taxon>Moraxellales</taxon>
        <taxon>Moraxellaceae</taxon>
        <taxon>Acinetobacter</taxon>
    </lineage>
</organism>
<dbReference type="SMART" id="SM00411">
    <property type="entry name" value="BHL"/>
    <property type="match status" value="1"/>
</dbReference>
<comment type="caution">
    <text evidence="6">The sequence shown here is derived from an EMBL/GenBank/DDBJ whole genome shotgun (WGS) entry which is preliminary data.</text>
</comment>
<comment type="similarity">
    <text evidence="2 5">Belongs to the bacterial histone-like protein family.</text>
</comment>
<dbReference type="InterPro" id="IPR000119">
    <property type="entry name" value="Hist_DNA-bd"/>
</dbReference>
<dbReference type="SUPFAM" id="SSF47729">
    <property type="entry name" value="IHF-like DNA-binding proteins"/>
    <property type="match status" value="1"/>
</dbReference>
<dbReference type="HOGENOM" id="CLU_105066_3_4_6"/>
<name>N8WYS8_9GAMM</name>
<dbReference type="Gene3D" id="4.10.520.10">
    <property type="entry name" value="IHF-like DNA-binding proteins"/>
    <property type="match status" value="1"/>
</dbReference>
<dbReference type="GO" id="GO:0030527">
    <property type="term" value="F:structural constituent of chromatin"/>
    <property type="evidence" value="ECO:0007669"/>
    <property type="project" value="InterPro"/>
</dbReference>
<accession>N8WYS8</accession>
<keyword evidence="7" id="KW-1185">Reference proteome</keyword>
<evidence type="ECO:0000256" key="3">
    <source>
        <dbReference type="ARBA" id="ARBA00023067"/>
    </source>
</evidence>
<keyword evidence="4" id="KW-0238">DNA-binding</keyword>
<dbReference type="GO" id="GO:0005829">
    <property type="term" value="C:cytosol"/>
    <property type="evidence" value="ECO:0007669"/>
    <property type="project" value="TreeGrafter"/>
</dbReference>
<dbReference type="GO" id="GO:0030261">
    <property type="term" value="P:chromosome condensation"/>
    <property type="evidence" value="ECO:0007669"/>
    <property type="project" value="UniProtKB-KW"/>
</dbReference>
<dbReference type="PATRIC" id="fig|1217710.3.peg.623"/>
<dbReference type="eggNOG" id="COG0776">
    <property type="taxonomic scope" value="Bacteria"/>
</dbReference>
<dbReference type="PANTHER" id="PTHR33175:SF3">
    <property type="entry name" value="DNA-BINDING PROTEIN HU-BETA"/>
    <property type="match status" value="1"/>
</dbReference>
<evidence type="ECO:0000256" key="4">
    <source>
        <dbReference type="ARBA" id="ARBA00023125"/>
    </source>
</evidence>
<protein>
    <recommendedName>
        <fullName evidence="8">DNA-binding protein HU-beta</fullName>
    </recommendedName>
</protein>
<comment type="function">
    <text evidence="1">Histone-like DNA-binding protein which is capable of wrapping DNA to stabilize it, and thus to prevent its denaturation under extreme environmental conditions.</text>
</comment>
<dbReference type="EMBL" id="APPE01000031">
    <property type="protein sequence ID" value="ENV00433.1"/>
    <property type="molecule type" value="Genomic_DNA"/>
</dbReference>
<dbReference type="InterPro" id="IPR010992">
    <property type="entry name" value="IHF-like_DNA-bd_dom_sf"/>
</dbReference>
<evidence type="ECO:0000256" key="5">
    <source>
        <dbReference type="RuleBase" id="RU003939"/>
    </source>
</evidence>
<reference evidence="6 7" key="1">
    <citation type="submission" date="2013-02" db="EMBL/GenBank/DDBJ databases">
        <title>The Genome Sequence of Acinetobacter sp. NIPH 899.</title>
        <authorList>
            <consortium name="The Broad Institute Genome Sequencing Platform"/>
            <consortium name="The Broad Institute Genome Sequencing Center for Infectious Disease"/>
            <person name="Cerqueira G."/>
            <person name="Feldgarden M."/>
            <person name="Courvalin P."/>
            <person name="Perichon B."/>
            <person name="Grillot-Courvalin C."/>
            <person name="Clermont D."/>
            <person name="Rocha E."/>
            <person name="Yoon E.-J."/>
            <person name="Nemec A."/>
            <person name="Walker B."/>
            <person name="Young S.K."/>
            <person name="Zeng Q."/>
            <person name="Gargeya S."/>
            <person name="Fitzgerald M."/>
            <person name="Haas B."/>
            <person name="Abouelleil A."/>
            <person name="Alvarado L."/>
            <person name="Arachchi H.M."/>
            <person name="Berlin A.M."/>
            <person name="Chapman S.B."/>
            <person name="Dewar J."/>
            <person name="Goldberg J."/>
            <person name="Griggs A."/>
            <person name="Gujja S."/>
            <person name="Hansen M."/>
            <person name="Howarth C."/>
            <person name="Imamovic A."/>
            <person name="Larimer J."/>
            <person name="McCowan C."/>
            <person name="Murphy C."/>
            <person name="Neiman D."/>
            <person name="Pearson M."/>
            <person name="Priest M."/>
            <person name="Roberts A."/>
            <person name="Saif S."/>
            <person name="Shea T."/>
            <person name="Sisk P."/>
            <person name="Sykes S."/>
            <person name="Wortman J."/>
            <person name="Nusbaum C."/>
            <person name="Birren B."/>
        </authorList>
    </citation>
    <scope>NUCLEOTIDE SEQUENCE [LARGE SCALE GENOMIC DNA]</scope>
    <source>
        <strain evidence="6 7">NIPH 899</strain>
    </source>
</reference>
<dbReference type="Proteomes" id="UP000013070">
    <property type="component" value="Unassembled WGS sequence"/>
</dbReference>
<dbReference type="AlphaFoldDB" id="N8WYS8"/>
<dbReference type="PANTHER" id="PTHR33175">
    <property type="entry name" value="DNA-BINDING PROTEIN HU"/>
    <property type="match status" value="1"/>
</dbReference>
<keyword evidence="3" id="KW-0226">DNA condensation</keyword>
<evidence type="ECO:0000313" key="6">
    <source>
        <dbReference type="EMBL" id="ENV00433.1"/>
    </source>
</evidence>
<proteinExistence type="inferred from homology"/>
<gene>
    <name evidence="6" type="ORF">F969_00665</name>
</gene>
<evidence type="ECO:0008006" key="8">
    <source>
        <dbReference type="Google" id="ProtNLM"/>
    </source>
</evidence>
<evidence type="ECO:0000256" key="2">
    <source>
        <dbReference type="ARBA" id="ARBA00010529"/>
    </source>
</evidence>
<dbReference type="GO" id="GO:0003677">
    <property type="term" value="F:DNA binding"/>
    <property type="evidence" value="ECO:0007669"/>
    <property type="project" value="UniProtKB-KW"/>
</dbReference>
<evidence type="ECO:0000256" key="1">
    <source>
        <dbReference type="ARBA" id="ARBA00003819"/>
    </source>
</evidence>
<dbReference type="CDD" id="cd13831">
    <property type="entry name" value="HU"/>
    <property type="match status" value="1"/>
</dbReference>
<dbReference type="PRINTS" id="PR01727">
    <property type="entry name" value="DNABINDINGHU"/>
</dbReference>
<evidence type="ECO:0000313" key="7">
    <source>
        <dbReference type="Proteomes" id="UP000013070"/>
    </source>
</evidence>
<sequence length="91" mass="9721">MNKAELITRIAKKSNTTQAVASAALEHTLEAITEGLVEGETVTLVGFGIFTPKRTAQRMGRNPKNGEPAVITARNTVSFKLSKGLKDALNP</sequence>